<sequence length="427" mass="46891">MMKHDNFQHPSKDIIESKGTILKGKTICLCLTGSVAVITSPIVARELMRLGAEVICVMSKASTELINPALMEWATGNKVITKLTGAVEHIYLAGDRPKTSGKADLILICPATANTISKIASGIDDTPVTTVATTSFGSSIPIVIVPAMHESMYKHPILQQNEVKLRECGIDILGPRISEGKAKIARIDDIIDRVIDILVAKKDLDGKKILVTAGPTREAIDSVRFVSNKSSGKMGIEIAKEAAARGGEVLLIAGKCSAKLPEYVKTINVISTDDFIKAVKNEISYKKYDFLISAAAISDYKPTVCIDGKISSDKTETIQLNMKLTPKIINIARQKDYNLFIVAFKAETNVSRTELINRAYDRLVKSEVDLIVANDIGRDDIGFSSKYNEVYIINKKKHINHVERNTKRYIASKILDAALEAYKKRNQ</sequence>
<organism evidence="5">
    <name type="scientific">marine sediment metagenome</name>
    <dbReference type="NCBI Taxonomy" id="412755"/>
    <lineage>
        <taxon>unclassified sequences</taxon>
        <taxon>metagenomes</taxon>
        <taxon>ecological metagenomes</taxon>
    </lineage>
</organism>
<dbReference type="Pfam" id="PF04127">
    <property type="entry name" value="DFP"/>
    <property type="match status" value="1"/>
</dbReference>
<dbReference type="SUPFAM" id="SSF102645">
    <property type="entry name" value="CoaB-like"/>
    <property type="match status" value="1"/>
</dbReference>
<dbReference type="EMBL" id="LAZR01001002">
    <property type="protein sequence ID" value="KKN52842.1"/>
    <property type="molecule type" value="Genomic_DNA"/>
</dbReference>
<dbReference type="HAMAP" id="MF_02225">
    <property type="entry name" value="CoaBC"/>
    <property type="match status" value="1"/>
</dbReference>
<evidence type="ECO:0000256" key="1">
    <source>
        <dbReference type="ARBA" id="ARBA00022793"/>
    </source>
</evidence>
<feature type="domain" description="DNA/pantothenate metabolism flavoprotein C-terminal" evidence="4">
    <location>
        <begin position="204"/>
        <end position="419"/>
    </location>
</feature>
<dbReference type="Pfam" id="PF02441">
    <property type="entry name" value="Flavoprotein"/>
    <property type="match status" value="1"/>
</dbReference>
<evidence type="ECO:0000259" key="3">
    <source>
        <dbReference type="Pfam" id="PF02441"/>
    </source>
</evidence>
<dbReference type="InterPro" id="IPR003382">
    <property type="entry name" value="Flavoprotein"/>
</dbReference>
<protein>
    <recommendedName>
        <fullName evidence="6">Flavoprotein domain-containing protein</fullName>
    </recommendedName>
</protein>
<dbReference type="GO" id="GO:0004632">
    <property type="term" value="F:phosphopantothenate--cysteine ligase activity"/>
    <property type="evidence" value="ECO:0007669"/>
    <property type="project" value="InterPro"/>
</dbReference>
<dbReference type="InterPro" id="IPR007085">
    <property type="entry name" value="DNA/pantothenate-metab_flavo_C"/>
</dbReference>
<dbReference type="InterPro" id="IPR036551">
    <property type="entry name" value="Flavin_trans-like"/>
</dbReference>
<dbReference type="GO" id="GO:0010181">
    <property type="term" value="F:FMN binding"/>
    <property type="evidence" value="ECO:0007669"/>
    <property type="project" value="InterPro"/>
</dbReference>
<dbReference type="GO" id="GO:0015937">
    <property type="term" value="P:coenzyme A biosynthetic process"/>
    <property type="evidence" value="ECO:0007669"/>
    <property type="project" value="InterPro"/>
</dbReference>
<dbReference type="GO" id="GO:0015941">
    <property type="term" value="P:pantothenate catabolic process"/>
    <property type="evidence" value="ECO:0007669"/>
    <property type="project" value="InterPro"/>
</dbReference>
<dbReference type="SUPFAM" id="SSF52507">
    <property type="entry name" value="Homo-oligomeric flavin-containing Cys decarboxylases, HFCD"/>
    <property type="match status" value="1"/>
</dbReference>
<dbReference type="InterPro" id="IPR005252">
    <property type="entry name" value="CoaBC"/>
</dbReference>
<comment type="caution">
    <text evidence="5">The sequence shown here is derived from an EMBL/GenBank/DDBJ whole genome shotgun (WGS) entry which is preliminary data.</text>
</comment>
<evidence type="ECO:0000313" key="5">
    <source>
        <dbReference type="EMBL" id="KKN52842.1"/>
    </source>
</evidence>
<dbReference type="AlphaFoldDB" id="A0A0F9RSN3"/>
<gene>
    <name evidence="5" type="ORF">LCGC14_0608390</name>
</gene>
<dbReference type="PANTHER" id="PTHR14359:SF6">
    <property type="entry name" value="PHOSPHOPANTOTHENOYLCYSTEINE DECARBOXYLASE"/>
    <property type="match status" value="1"/>
</dbReference>
<dbReference type="NCBIfam" id="TIGR00521">
    <property type="entry name" value="coaBC_dfp"/>
    <property type="match status" value="1"/>
</dbReference>
<evidence type="ECO:0000256" key="2">
    <source>
        <dbReference type="ARBA" id="ARBA00023239"/>
    </source>
</evidence>
<reference evidence="5" key="1">
    <citation type="journal article" date="2015" name="Nature">
        <title>Complex archaea that bridge the gap between prokaryotes and eukaryotes.</title>
        <authorList>
            <person name="Spang A."/>
            <person name="Saw J.H."/>
            <person name="Jorgensen S.L."/>
            <person name="Zaremba-Niedzwiedzka K."/>
            <person name="Martijn J."/>
            <person name="Lind A.E."/>
            <person name="van Eijk R."/>
            <person name="Schleper C."/>
            <person name="Guy L."/>
            <person name="Ettema T.J."/>
        </authorList>
    </citation>
    <scope>NUCLEOTIDE SEQUENCE</scope>
</reference>
<keyword evidence="2" id="KW-0456">Lyase</keyword>
<dbReference type="GO" id="GO:0004633">
    <property type="term" value="F:phosphopantothenoylcysteine decarboxylase activity"/>
    <property type="evidence" value="ECO:0007669"/>
    <property type="project" value="InterPro"/>
</dbReference>
<dbReference type="InterPro" id="IPR035929">
    <property type="entry name" value="CoaB-like_sf"/>
</dbReference>
<dbReference type="PANTHER" id="PTHR14359">
    <property type="entry name" value="HOMO-OLIGOMERIC FLAVIN CONTAINING CYS DECARBOXYLASE FAMILY"/>
    <property type="match status" value="1"/>
</dbReference>
<evidence type="ECO:0000259" key="4">
    <source>
        <dbReference type="Pfam" id="PF04127"/>
    </source>
</evidence>
<evidence type="ECO:0008006" key="6">
    <source>
        <dbReference type="Google" id="ProtNLM"/>
    </source>
</evidence>
<keyword evidence="1" id="KW-0210">Decarboxylase</keyword>
<dbReference type="Gene3D" id="3.40.50.10300">
    <property type="entry name" value="CoaB-like"/>
    <property type="match status" value="1"/>
</dbReference>
<accession>A0A0F9RSN3</accession>
<dbReference type="Gene3D" id="3.40.50.1950">
    <property type="entry name" value="Flavin prenyltransferase-like"/>
    <property type="match status" value="1"/>
</dbReference>
<proteinExistence type="inferred from homology"/>
<feature type="domain" description="Flavoprotein" evidence="3">
    <location>
        <begin position="25"/>
        <end position="197"/>
    </location>
</feature>
<name>A0A0F9RSN3_9ZZZZ</name>
<dbReference type="GO" id="GO:0071513">
    <property type="term" value="C:phosphopantothenoylcysteine decarboxylase complex"/>
    <property type="evidence" value="ECO:0007669"/>
    <property type="project" value="TreeGrafter"/>
</dbReference>